<dbReference type="OMA" id="FALIPKY"/>
<dbReference type="AlphaFoldDB" id="A0A1X2H679"/>
<comment type="similarity">
    <text evidence="2">Belongs to the choline/ethanolamine kinase family.</text>
</comment>
<accession>A0A1X2H679</accession>
<dbReference type="Gene3D" id="3.90.1200.10">
    <property type="match status" value="1"/>
</dbReference>
<dbReference type="EC" id="2.7.1.82" evidence="3"/>
<organism evidence="4 5">
    <name type="scientific">Syncephalastrum racemosum</name>
    <name type="common">Filamentous fungus</name>
    <dbReference type="NCBI Taxonomy" id="13706"/>
    <lineage>
        <taxon>Eukaryota</taxon>
        <taxon>Fungi</taxon>
        <taxon>Fungi incertae sedis</taxon>
        <taxon>Mucoromycota</taxon>
        <taxon>Mucoromycotina</taxon>
        <taxon>Mucoromycetes</taxon>
        <taxon>Mucorales</taxon>
        <taxon>Syncephalastraceae</taxon>
        <taxon>Syncephalastrum</taxon>
    </lineage>
</organism>
<dbReference type="CDD" id="cd05157">
    <property type="entry name" value="ETNK_euk"/>
    <property type="match status" value="1"/>
</dbReference>
<dbReference type="STRING" id="13706.A0A1X2H679"/>
<protein>
    <recommendedName>
        <fullName evidence="3">ethanolamine kinase</fullName>
        <ecNumber evidence="3">2.7.1.82</ecNumber>
    </recommendedName>
</protein>
<dbReference type="EMBL" id="MCGN01000008">
    <property type="protein sequence ID" value="ORY93973.1"/>
    <property type="molecule type" value="Genomic_DNA"/>
</dbReference>
<keyword evidence="4" id="KW-0808">Transferase</keyword>
<dbReference type="OrthoDB" id="10267235at2759"/>
<reference evidence="4 5" key="1">
    <citation type="submission" date="2016-07" db="EMBL/GenBank/DDBJ databases">
        <title>Pervasive Adenine N6-methylation of Active Genes in Fungi.</title>
        <authorList>
            <consortium name="DOE Joint Genome Institute"/>
            <person name="Mondo S.J."/>
            <person name="Dannebaum R.O."/>
            <person name="Kuo R.C."/>
            <person name="Labutti K."/>
            <person name="Haridas S."/>
            <person name="Kuo A."/>
            <person name="Salamov A."/>
            <person name="Ahrendt S.R."/>
            <person name="Lipzen A."/>
            <person name="Sullivan W."/>
            <person name="Andreopoulos W.B."/>
            <person name="Clum A."/>
            <person name="Lindquist E."/>
            <person name="Daum C."/>
            <person name="Ramamoorthy G.K."/>
            <person name="Gryganskyi A."/>
            <person name="Culley D."/>
            <person name="Magnuson J.K."/>
            <person name="James T.Y."/>
            <person name="O'Malley M.A."/>
            <person name="Stajich J.E."/>
            <person name="Spatafora J.W."/>
            <person name="Visel A."/>
            <person name="Grigoriev I.V."/>
        </authorList>
    </citation>
    <scope>NUCLEOTIDE SEQUENCE [LARGE SCALE GENOMIC DNA]</scope>
    <source>
        <strain evidence="4 5">NRRL 2496</strain>
    </source>
</reference>
<evidence type="ECO:0000313" key="5">
    <source>
        <dbReference type="Proteomes" id="UP000242180"/>
    </source>
</evidence>
<proteinExistence type="inferred from homology"/>
<dbReference type="InterPro" id="IPR011009">
    <property type="entry name" value="Kinase-like_dom_sf"/>
</dbReference>
<dbReference type="Proteomes" id="UP000242180">
    <property type="component" value="Unassembled WGS sequence"/>
</dbReference>
<dbReference type="GO" id="GO:0004305">
    <property type="term" value="F:ethanolamine kinase activity"/>
    <property type="evidence" value="ECO:0007669"/>
    <property type="project" value="UniProtKB-EC"/>
</dbReference>
<comment type="caution">
    <text evidence="4">The sequence shown here is derived from an EMBL/GenBank/DDBJ whole genome shotgun (WGS) entry which is preliminary data.</text>
</comment>
<evidence type="ECO:0000256" key="1">
    <source>
        <dbReference type="ARBA" id="ARBA00037883"/>
    </source>
</evidence>
<dbReference type="SUPFAM" id="SSF56112">
    <property type="entry name" value="Protein kinase-like (PK-like)"/>
    <property type="match status" value="1"/>
</dbReference>
<dbReference type="GO" id="GO:0006646">
    <property type="term" value="P:phosphatidylethanolamine biosynthetic process"/>
    <property type="evidence" value="ECO:0007669"/>
    <property type="project" value="TreeGrafter"/>
</dbReference>
<dbReference type="Pfam" id="PF01633">
    <property type="entry name" value="Choline_kinase"/>
    <property type="match status" value="1"/>
</dbReference>
<gene>
    <name evidence="4" type="ORF">BCR43DRAFT_495650</name>
</gene>
<dbReference type="PANTHER" id="PTHR22603:SF66">
    <property type="entry name" value="ETHANOLAMINE KINASE"/>
    <property type="match status" value="1"/>
</dbReference>
<keyword evidence="4" id="KW-0418">Kinase</keyword>
<dbReference type="Gene3D" id="3.30.200.20">
    <property type="entry name" value="Phosphorylase Kinase, domain 1"/>
    <property type="match status" value="1"/>
</dbReference>
<keyword evidence="5" id="KW-1185">Reference proteome</keyword>
<dbReference type="InParanoid" id="A0A1X2H679"/>
<evidence type="ECO:0000256" key="3">
    <source>
        <dbReference type="ARBA" id="ARBA00038874"/>
    </source>
</evidence>
<evidence type="ECO:0000256" key="2">
    <source>
        <dbReference type="ARBA" id="ARBA00038211"/>
    </source>
</evidence>
<name>A0A1X2H679_SYNRA</name>
<dbReference type="GO" id="GO:0005737">
    <property type="term" value="C:cytoplasm"/>
    <property type="evidence" value="ECO:0007669"/>
    <property type="project" value="TreeGrafter"/>
</dbReference>
<comment type="pathway">
    <text evidence="1">Phospholipid metabolism; phosphatidylethanolamine biosynthesis; phosphatidylethanolamine from ethanolamine: step 1/3.</text>
</comment>
<dbReference type="PANTHER" id="PTHR22603">
    <property type="entry name" value="CHOLINE/ETHANOALAMINE KINASE"/>
    <property type="match status" value="1"/>
</dbReference>
<evidence type="ECO:0000313" key="4">
    <source>
        <dbReference type="EMBL" id="ORY93973.1"/>
    </source>
</evidence>
<sequence length="367" mass="42403">MPPNTIVEHPASRSELDEAKALDQLIETTPFVDVEVSSGQLFDGAYQVVSAIFPSWQKDNVKFTQCKDGITNQLVKVTHVPTDFSVLVRAYGQGSELIIDRKQEVINLVTLSAQGLCPPLYARFRNGLMYGFIKGRVSTVEDLGQLTTAEWIAYKVAKWHQVHLPSTKNKQAPKEKLWATMWSWLKEVPHQYDNSKQQKTFESRFDLKSLADELEMLSARLEKLGSPVVFSHNDLLYGNVIFDDENGQASFIDYEYGCYAARGFDIGNHFNEFAGFECDYGRYPTKDFQMQWFDWYLREYNGAAPSEAEKEQLYREVEGFSLASHFYWGLWALIQAKISNIDFDYMEYAVLRFDEYERRKQQVLPNL</sequence>